<dbReference type="GO" id="GO:0000166">
    <property type="term" value="F:nucleotide binding"/>
    <property type="evidence" value="ECO:0007669"/>
    <property type="project" value="UniProtKB-KW"/>
</dbReference>
<accession>A0A370HTP6</accession>
<dbReference type="Pfam" id="PF02492">
    <property type="entry name" value="cobW"/>
    <property type="match status" value="1"/>
</dbReference>
<reference evidence="8 9" key="1">
    <citation type="submission" date="2018-07" db="EMBL/GenBank/DDBJ databases">
        <title>Genomic Encyclopedia of Type Strains, Phase IV (KMG-IV): sequencing the most valuable type-strain genomes for metagenomic binning, comparative biology and taxonomic classification.</title>
        <authorList>
            <person name="Goeker M."/>
        </authorList>
    </citation>
    <scope>NUCLEOTIDE SEQUENCE [LARGE SCALE GENOMIC DNA]</scope>
    <source>
        <strain evidence="8 9">DSM 14364</strain>
    </source>
</reference>
<keyword evidence="1" id="KW-0547">Nucleotide-binding</keyword>
<evidence type="ECO:0000313" key="9">
    <source>
        <dbReference type="Proteomes" id="UP000254925"/>
    </source>
</evidence>
<organism evidence="8 9">
    <name type="scientific">Microvirga subterranea</name>
    <dbReference type="NCBI Taxonomy" id="186651"/>
    <lineage>
        <taxon>Bacteria</taxon>
        <taxon>Pseudomonadati</taxon>
        <taxon>Pseudomonadota</taxon>
        <taxon>Alphaproteobacteria</taxon>
        <taxon>Hyphomicrobiales</taxon>
        <taxon>Methylobacteriaceae</taxon>
        <taxon>Microvirga</taxon>
    </lineage>
</organism>
<dbReference type="Gene3D" id="3.40.50.300">
    <property type="entry name" value="P-loop containing nucleotide triphosphate hydrolases"/>
    <property type="match status" value="1"/>
</dbReference>
<dbReference type="InterPro" id="IPR003495">
    <property type="entry name" value="CobW/HypB/UreG_nucleotide-bd"/>
</dbReference>
<sequence>MDQLFGHGAQPFGRQLSRPGAGKLPVTVITGFLGAGKSTLIKALLESPEGAGTALIVNEFGEVGIDDALLRESSERTMLLGNGCLCCLSGTDLQMTLRDLFAERMRGAIPDFRRVIIETSGLADPSPILQTLATDRTLDLHYALEGLVTVVDAATALATAGHADEWAKQVALADRIVLTKTDLAAPEERDALRARLAELAPLAPVEEAKAGVVDPAFVLGEADGLREAARRSAFLCETPASAPTHRQPYKTFVITIDRPLPWTVFAHAFDTLASLRGPDLLRVKGFVNVAGRQGPVVVHFVQHLAHQPEELKAWPGEDRTTRLVFITRNLTRERVEALLSAVLAMADDAPEEGAGAGGPEAGS</sequence>
<dbReference type="InterPro" id="IPR036627">
    <property type="entry name" value="CobW-likC_sf"/>
</dbReference>
<dbReference type="InterPro" id="IPR027417">
    <property type="entry name" value="P-loop_NTPase"/>
</dbReference>
<dbReference type="Gene3D" id="3.30.1220.10">
    <property type="entry name" value="CobW-like, C-terminal domain"/>
    <property type="match status" value="1"/>
</dbReference>
<evidence type="ECO:0000259" key="7">
    <source>
        <dbReference type="SMART" id="SM00833"/>
    </source>
</evidence>
<evidence type="ECO:0000313" key="8">
    <source>
        <dbReference type="EMBL" id="RDI61877.1"/>
    </source>
</evidence>
<dbReference type="SMART" id="SM00833">
    <property type="entry name" value="CobW_C"/>
    <property type="match status" value="1"/>
</dbReference>
<protein>
    <submittedName>
        <fullName evidence="8">G3E family GTPase</fullName>
    </submittedName>
</protein>
<evidence type="ECO:0000256" key="5">
    <source>
        <dbReference type="ARBA" id="ARBA00045658"/>
    </source>
</evidence>
<dbReference type="AlphaFoldDB" id="A0A370HTP6"/>
<dbReference type="InterPro" id="IPR051316">
    <property type="entry name" value="Zinc-reg_GTPase_activator"/>
</dbReference>
<dbReference type="PANTHER" id="PTHR13748:SF62">
    <property type="entry name" value="COBW DOMAIN-CONTAINING PROTEIN"/>
    <property type="match status" value="1"/>
</dbReference>
<evidence type="ECO:0000256" key="6">
    <source>
        <dbReference type="ARBA" id="ARBA00049117"/>
    </source>
</evidence>
<comment type="caution">
    <text evidence="8">The sequence shown here is derived from an EMBL/GenBank/DDBJ whole genome shotgun (WGS) entry which is preliminary data.</text>
</comment>
<evidence type="ECO:0000256" key="1">
    <source>
        <dbReference type="ARBA" id="ARBA00022741"/>
    </source>
</evidence>
<gene>
    <name evidence="8" type="ORF">DES45_101135</name>
</gene>
<dbReference type="InterPro" id="IPR011629">
    <property type="entry name" value="CobW-like_C"/>
</dbReference>
<keyword evidence="2" id="KW-0378">Hydrolase</keyword>
<dbReference type="Proteomes" id="UP000254925">
    <property type="component" value="Unassembled WGS sequence"/>
</dbReference>
<comment type="function">
    <text evidence="5">Zinc chaperone that directly transfers zinc cofactor to target proteins, thereby activating them. Zinc is transferred from the CXCC motif in the GTPase domain to the zinc binding site in target proteins in a process requiring GTP hydrolysis.</text>
</comment>
<dbReference type="GO" id="GO:0005737">
    <property type="term" value="C:cytoplasm"/>
    <property type="evidence" value="ECO:0007669"/>
    <property type="project" value="TreeGrafter"/>
</dbReference>
<dbReference type="SUPFAM" id="SSF52540">
    <property type="entry name" value="P-loop containing nucleoside triphosphate hydrolases"/>
    <property type="match status" value="1"/>
</dbReference>
<dbReference type="CDD" id="cd03112">
    <property type="entry name" value="CobW-like"/>
    <property type="match status" value="1"/>
</dbReference>
<evidence type="ECO:0000256" key="3">
    <source>
        <dbReference type="ARBA" id="ARBA00023186"/>
    </source>
</evidence>
<keyword evidence="9" id="KW-1185">Reference proteome</keyword>
<evidence type="ECO:0000256" key="4">
    <source>
        <dbReference type="ARBA" id="ARBA00034320"/>
    </source>
</evidence>
<comment type="similarity">
    <text evidence="4">Belongs to the SIMIBI class G3E GTPase family. ZNG1 subfamily.</text>
</comment>
<dbReference type="SUPFAM" id="SSF90002">
    <property type="entry name" value="Hypothetical protein YjiA, C-terminal domain"/>
    <property type="match status" value="1"/>
</dbReference>
<feature type="domain" description="CobW C-terminal" evidence="7">
    <location>
        <begin position="249"/>
        <end position="343"/>
    </location>
</feature>
<proteinExistence type="inferred from homology"/>
<dbReference type="Pfam" id="PF07683">
    <property type="entry name" value="CobW_C"/>
    <property type="match status" value="1"/>
</dbReference>
<dbReference type="GO" id="GO:0016787">
    <property type="term" value="F:hydrolase activity"/>
    <property type="evidence" value="ECO:0007669"/>
    <property type="project" value="UniProtKB-KW"/>
</dbReference>
<evidence type="ECO:0000256" key="2">
    <source>
        <dbReference type="ARBA" id="ARBA00022801"/>
    </source>
</evidence>
<keyword evidence="3" id="KW-0143">Chaperone</keyword>
<dbReference type="PANTHER" id="PTHR13748">
    <property type="entry name" value="COBW-RELATED"/>
    <property type="match status" value="1"/>
</dbReference>
<name>A0A370HTP6_9HYPH</name>
<dbReference type="EMBL" id="QQBB01000001">
    <property type="protein sequence ID" value="RDI61877.1"/>
    <property type="molecule type" value="Genomic_DNA"/>
</dbReference>
<comment type="catalytic activity">
    <reaction evidence="6">
        <text>GTP + H2O = GDP + phosphate + H(+)</text>
        <dbReference type="Rhea" id="RHEA:19669"/>
        <dbReference type="ChEBI" id="CHEBI:15377"/>
        <dbReference type="ChEBI" id="CHEBI:15378"/>
        <dbReference type="ChEBI" id="CHEBI:37565"/>
        <dbReference type="ChEBI" id="CHEBI:43474"/>
        <dbReference type="ChEBI" id="CHEBI:58189"/>
    </reaction>
    <physiologicalReaction direction="left-to-right" evidence="6">
        <dbReference type="Rhea" id="RHEA:19670"/>
    </physiologicalReaction>
</comment>
<dbReference type="RefSeq" id="WP_170151343.1">
    <property type="nucleotide sequence ID" value="NZ_QQBB01000001.1"/>
</dbReference>